<keyword evidence="2" id="KW-1185">Reference proteome</keyword>
<reference evidence="1 2" key="1">
    <citation type="submission" date="2018-11" db="EMBL/GenBank/DDBJ databases">
        <title>Genome sequencing of Lautropia sp. KCOM 2505 (= ChDC F240).</title>
        <authorList>
            <person name="Kook J.-K."/>
            <person name="Park S.-N."/>
            <person name="Lim Y.K."/>
        </authorList>
    </citation>
    <scope>NUCLEOTIDE SEQUENCE [LARGE SCALE GENOMIC DNA]</scope>
    <source>
        <strain evidence="1 2">KCOM 2505</strain>
    </source>
</reference>
<name>A0A3R8NAP5_9BURK</name>
<comment type="caution">
    <text evidence="1">The sequence shown here is derived from an EMBL/GenBank/DDBJ whole genome shotgun (WGS) entry which is preliminary data.</text>
</comment>
<sequence>MFETFRRNHIVVPFRNNFVDYYQIVKEQMTVTPAHRVTDQTDMAEKISAISDNLAMKNTHFRNQEISEISEDRKQIA</sequence>
<organism evidence="1 2">
    <name type="scientific">Lautropia dentalis</name>
    <dbReference type="NCBI Taxonomy" id="2490857"/>
    <lineage>
        <taxon>Bacteria</taxon>
        <taxon>Pseudomonadati</taxon>
        <taxon>Pseudomonadota</taxon>
        <taxon>Betaproteobacteria</taxon>
        <taxon>Burkholderiales</taxon>
        <taxon>Burkholderiaceae</taxon>
        <taxon>Lautropia</taxon>
    </lineage>
</organism>
<dbReference type="AlphaFoldDB" id="A0A3R8NAP5"/>
<accession>A0A3R8NAP5</accession>
<dbReference type="Proteomes" id="UP000270261">
    <property type="component" value="Unassembled WGS sequence"/>
</dbReference>
<gene>
    <name evidence="1" type="ORF">EHV23_12905</name>
</gene>
<protein>
    <submittedName>
        <fullName evidence="1">Uncharacterized protein</fullName>
    </submittedName>
</protein>
<proteinExistence type="predicted"/>
<evidence type="ECO:0000313" key="2">
    <source>
        <dbReference type="Proteomes" id="UP000270261"/>
    </source>
</evidence>
<evidence type="ECO:0000313" key="1">
    <source>
        <dbReference type="EMBL" id="RRN44233.1"/>
    </source>
</evidence>
<dbReference type="EMBL" id="RRUE01000002">
    <property type="protein sequence ID" value="RRN44233.1"/>
    <property type="molecule type" value="Genomic_DNA"/>
</dbReference>